<dbReference type="PANTHER" id="PTHR43046:SF14">
    <property type="entry name" value="MUTT_NUDIX FAMILY PROTEIN"/>
    <property type="match status" value="1"/>
</dbReference>
<dbReference type="OrthoDB" id="9761969at2"/>
<feature type="domain" description="Nudix hydrolase" evidence="5">
    <location>
        <begin position="7"/>
        <end position="132"/>
    </location>
</feature>
<evidence type="ECO:0000259" key="5">
    <source>
        <dbReference type="PROSITE" id="PS51462"/>
    </source>
</evidence>
<dbReference type="InterPro" id="IPR000086">
    <property type="entry name" value="NUDIX_hydrolase_dom"/>
</dbReference>
<evidence type="ECO:0000256" key="3">
    <source>
        <dbReference type="ARBA" id="ARBA00022801"/>
    </source>
</evidence>
<dbReference type="STRING" id="83656.B1H18_23925"/>
<dbReference type="AlphaFoldDB" id="A0A1V4A466"/>
<reference evidence="6 7" key="1">
    <citation type="submission" date="2017-02" db="EMBL/GenBank/DDBJ databases">
        <title>Draft Genome Sequence of Streptomyces tsukubaensis F601, a Producer of the immunosuppressant tacrolimus FK506.</title>
        <authorList>
            <person name="Zong G."/>
            <person name="Zhong C."/>
            <person name="Fu J."/>
            <person name="Qin R."/>
            <person name="Cao G."/>
        </authorList>
    </citation>
    <scope>NUCLEOTIDE SEQUENCE [LARGE SCALE GENOMIC DNA]</scope>
    <source>
        <strain evidence="6 7">F601</strain>
    </source>
</reference>
<sequence length="143" mass="15522">MTQQNKDERPGIAAAIVVTDGRVLMVRRRVSEGQLSWQFPAGEVEPGEVSEDAAVRETREETGLTVAVEKLLGERVHPKTGRLMSYTACGVLGGVAHVADTEELAELAWVAHAEIPEYVPYGLFEPVQEYLDAALPSWPAPGP</sequence>
<evidence type="ECO:0000256" key="4">
    <source>
        <dbReference type="RuleBase" id="RU003476"/>
    </source>
</evidence>
<dbReference type="CDD" id="cd02883">
    <property type="entry name" value="NUDIX_Hydrolase"/>
    <property type="match status" value="1"/>
</dbReference>
<evidence type="ECO:0000313" key="7">
    <source>
        <dbReference type="Proteomes" id="UP000190539"/>
    </source>
</evidence>
<organism evidence="6 7">
    <name type="scientific">Streptomyces tsukubensis</name>
    <dbReference type="NCBI Taxonomy" id="83656"/>
    <lineage>
        <taxon>Bacteria</taxon>
        <taxon>Bacillati</taxon>
        <taxon>Actinomycetota</taxon>
        <taxon>Actinomycetes</taxon>
        <taxon>Kitasatosporales</taxon>
        <taxon>Streptomycetaceae</taxon>
        <taxon>Streptomyces</taxon>
    </lineage>
</organism>
<gene>
    <name evidence="6" type="ORF">B1H18_23925</name>
</gene>
<comment type="similarity">
    <text evidence="2 4">Belongs to the Nudix hydrolase family.</text>
</comment>
<evidence type="ECO:0000256" key="2">
    <source>
        <dbReference type="ARBA" id="ARBA00005582"/>
    </source>
</evidence>
<dbReference type="PROSITE" id="PS00893">
    <property type="entry name" value="NUDIX_BOX"/>
    <property type="match status" value="1"/>
</dbReference>
<dbReference type="PROSITE" id="PS51462">
    <property type="entry name" value="NUDIX"/>
    <property type="match status" value="1"/>
</dbReference>
<dbReference type="InterPro" id="IPR020476">
    <property type="entry name" value="Nudix_hydrolase"/>
</dbReference>
<comment type="caution">
    <text evidence="6">The sequence shown here is derived from an EMBL/GenBank/DDBJ whole genome shotgun (WGS) entry which is preliminary data.</text>
</comment>
<dbReference type="InterPro" id="IPR015797">
    <property type="entry name" value="NUDIX_hydrolase-like_dom_sf"/>
</dbReference>
<dbReference type="Pfam" id="PF00293">
    <property type="entry name" value="NUDIX"/>
    <property type="match status" value="1"/>
</dbReference>
<dbReference type="EMBL" id="MVFC01000025">
    <property type="protein sequence ID" value="OON74882.1"/>
    <property type="molecule type" value="Genomic_DNA"/>
</dbReference>
<dbReference type="SUPFAM" id="SSF55811">
    <property type="entry name" value="Nudix"/>
    <property type="match status" value="1"/>
</dbReference>
<dbReference type="RefSeq" id="WP_077971016.1">
    <property type="nucleotide sequence ID" value="NZ_CP045178.1"/>
</dbReference>
<accession>A0A1V4A466</accession>
<keyword evidence="3 4" id="KW-0378">Hydrolase</keyword>
<comment type="cofactor">
    <cofactor evidence="1">
        <name>Mg(2+)</name>
        <dbReference type="ChEBI" id="CHEBI:18420"/>
    </cofactor>
</comment>
<dbReference type="GO" id="GO:0016787">
    <property type="term" value="F:hydrolase activity"/>
    <property type="evidence" value="ECO:0007669"/>
    <property type="project" value="UniProtKB-KW"/>
</dbReference>
<evidence type="ECO:0000256" key="1">
    <source>
        <dbReference type="ARBA" id="ARBA00001946"/>
    </source>
</evidence>
<dbReference type="Proteomes" id="UP000190539">
    <property type="component" value="Unassembled WGS sequence"/>
</dbReference>
<dbReference type="PANTHER" id="PTHR43046">
    <property type="entry name" value="GDP-MANNOSE MANNOSYL HYDROLASE"/>
    <property type="match status" value="1"/>
</dbReference>
<dbReference type="PRINTS" id="PR00502">
    <property type="entry name" value="NUDIXFAMILY"/>
</dbReference>
<dbReference type="Gene3D" id="3.90.79.10">
    <property type="entry name" value="Nucleoside Triphosphate Pyrophosphohydrolase"/>
    <property type="match status" value="1"/>
</dbReference>
<dbReference type="InterPro" id="IPR020084">
    <property type="entry name" value="NUDIX_hydrolase_CS"/>
</dbReference>
<name>A0A1V4A466_9ACTN</name>
<evidence type="ECO:0000313" key="6">
    <source>
        <dbReference type="EMBL" id="OON74882.1"/>
    </source>
</evidence>
<protein>
    <submittedName>
        <fullName evidence="6">NUDIX hydrolase</fullName>
    </submittedName>
</protein>
<proteinExistence type="inferred from homology"/>
<keyword evidence="7" id="KW-1185">Reference proteome</keyword>